<dbReference type="OMA" id="VQMIHGF"/>
<proteinExistence type="predicted"/>
<dbReference type="Gene3D" id="1.25.10.10">
    <property type="entry name" value="Leucine-rich Repeat Variant"/>
    <property type="match status" value="1"/>
</dbReference>
<gene>
    <name evidence="2" type="ORF">TRITD_2Bv1G052070</name>
</gene>
<feature type="transmembrane region" description="Helical" evidence="1">
    <location>
        <begin position="273"/>
        <end position="298"/>
    </location>
</feature>
<dbReference type="InterPro" id="IPR016024">
    <property type="entry name" value="ARM-type_fold"/>
</dbReference>
<organism evidence="2 3">
    <name type="scientific">Triticum turgidum subsp. durum</name>
    <name type="common">Durum wheat</name>
    <name type="synonym">Triticum durum</name>
    <dbReference type="NCBI Taxonomy" id="4567"/>
    <lineage>
        <taxon>Eukaryota</taxon>
        <taxon>Viridiplantae</taxon>
        <taxon>Streptophyta</taxon>
        <taxon>Embryophyta</taxon>
        <taxon>Tracheophyta</taxon>
        <taxon>Spermatophyta</taxon>
        <taxon>Magnoliopsida</taxon>
        <taxon>Liliopsida</taxon>
        <taxon>Poales</taxon>
        <taxon>Poaceae</taxon>
        <taxon>BOP clade</taxon>
        <taxon>Pooideae</taxon>
        <taxon>Triticodae</taxon>
        <taxon>Triticeae</taxon>
        <taxon>Triticinae</taxon>
        <taxon>Triticum</taxon>
    </lineage>
</organism>
<keyword evidence="1" id="KW-0472">Membrane</keyword>
<dbReference type="EMBL" id="LT934114">
    <property type="protein sequence ID" value="VAH43079.1"/>
    <property type="molecule type" value="Genomic_DNA"/>
</dbReference>
<accession>A0A9R1RIX5</accession>
<dbReference type="AlphaFoldDB" id="A0A9R1RIX5"/>
<evidence type="ECO:0000313" key="3">
    <source>
        <dbReference type="Proteomes" id="UP000324705"/>
    </source>
</evidence>
<dbReference type="PANTHER" id="PTHR33115">
    <property type="entry name" value="ARM REPEAT SUPERFAMILY PROTEIN"/>
    <property type="match status" value="1"/>
</dbReference>
<dbReference type="SUPFAM" id="SSF48371">
    <property type="entry name" value="ARM repeat"/>
    <property type="match status" value="1"/>
</dbReference>
<dbReference type="InterPro" id="IPR011989">
    <property type="entry name" value="ARM-like"/>
</dbReference>
<dbReference type="Gramene" id="TRITD2Bv1G052070.1">
    <property type="protein sequence ID" value="TRITD2Bv1G052070.1"/>
    <property type="gene ID" value="TRITD2Bv1G052070"/>
</dbReference>
<feature type="transmembrane region" description="Helical" evidence="1">
    <location>
        <begin position="250"/>
        <end position="267"/>
    </location>
</feature>
<sequence length="951" mass="106763">MDNVAEHRVQMPAAPPAGKAKAMPEKRLNRFVHFVAMIERMGNALGTLTFTWATVVLLGGYPTVLRPGDDFWMVTTIVFLEAARMFSHGNNRPDYQLFFRTRGAFKSLGWNGLIFTVCLMEVMVCVVILYGHWIPPMPFVLLVILAIGRFLTPGAAKLLISNELSCAISLWSPMVAIILLGPSVPYGYGFRYKDFSIHRFITRNPMSRWAAYLVLFMVVLLLTISKLRFAGVVKLVDSALGRKLACWRRVIINLCMFAVIVMLVSTFHGSVRYMIIAFQAYALLIVSFGNLQVPAAVLRIGLALSRLIPQCYYGDDERVDRRTLGDKTNFVPSLNILYAMVVGQGILYIVACILEVFSFILRRPLIHLAGFRGPLGVEYVDLYYAYAFEKCMRGVVLAPKKTNLITFSIDCIESNSPKMQFYGVQMIHGFLKKEPLKIKAISKLTTSTKTVTTVLNMLGWTSRGNKDIRSFAAKVMAELAKSIRIASIPGAMQLIASLLDTTHETEIKDPLLDTNSQVAKQDALVEQVSKGRQNSVRLKWWKQMVIYCLIPAEEPPRMDEQSYHKHITECRSVPEDDPSMNHDLLPALGMLIIERLATFDLENWMEINGATCLISKIIEFASCRTKMINISETDQTMLKGSSLMVLRRLTSTKGRFGVALRQKISEHPFLLSNIAEILDESKSSREDREVTAEIIRNLAMSGNTSAEIGHIRLIISRLMYALLRQDAPSSGDTGHLLPMIAGQALAVLAMESSNNCLVIMLAEPGHVFIRELTIMIHSESQYRYAAASLLRDMCVQARPVLSNSDLKNISYILREVLEGIMDAEGAELEILLGLSSQICNVVPEDFARELDCGEIKERFIKRLVDVLNSNMVPTAHCPGIRRAVVQHAVYMMENKPSYANYFNRCWMMEALVMVECTPSKAENYRLFWGDAGLMEHSIPLSALLARAKRCL</sequence>
<feature type="transmembrane region" description="Helical" evidence="1">
    <location>
        <begin position="139"/>
        <end position="160"/>
    </location>
</feature>
<feature type="transmembrane region" description="Helical" evidence="1">
    <location>
        <begin position="167"/>
        <end position="189"/>
    </location>
</feature>
<keyword evidence="1" id="KW-1133">Transmembrane helix</keyword>
<feature type="transmembrane region" description="Helical" evidence="1">
    <location>
        <begin position="336"/>
        <end position="361"/>
    </location>
</feature>
<protein>
    <recommendedName>
        <fullName evidence="4">BLE2 protein</fullName>
    </recommendedName>
</protein>
<feature type="transmembrane region" description="Helical" evidence="1">
    <location>
        <begin position="209"/>
        <end position="229"/>
    </location>
</feature>
<evidence type="ECO:0000313" key="2">
    <source>
        <dbReference type="EMBL" id="VAH43079.1"/>
    </source>
</evidence>
<keyword evidence="1" id="KW-0812">Transmembrane</keyword>
<dbReference type="PANTHER" id="PTHR33115:SF70">
    <property type="entry name" value="BLE2 PROTEIN"/>
    <property type="match status" value="1"/>
</dbReference>
<name>A0A9R1RIX5_TRITD</name>
<feature type="transmembrane region" description="Helical" evidence="1">
    <location>
        <begin position="44"/>
        <end position="65"/>
    </location>
</feature>
<keyword evidence="3" id="KW-1185">Reference proteome</keyword>
<dbReference type="Proteomes" id="UP000324705">
    <property type="component" value="Chromosome 2B"/>
</dbReference>
<reference evidence="2 3" key="1">
    <citation type="submission" date="2017-09" db="EMBL/GenBank/DDBJ databases">
        <authorList>
            <consortium name="International Durum Wheat Genome Sequencing Consortium (IDWGSC)"/>
            <person name="Milanesi L."/>
        </authorList>
    </citation>
    <scope>NUCLEOTIDE SEQUENCE [LARGE SCALE GENOMIC DNA]</scope>
    <source>
        <strain evidence="3">cv. Svevo</strain>
    </source>
</reference>
<feature type="transmembrane region" description="Helical" evidence="1">
    <location>
        <begin position="108"/>
        <end position="133"/>
    </location>
</feature>
<evidence type="ECO:0008006" key="4">
    <source>
        <dbReference type="Google" id="ProtNLM"/>
    </source>
</evidence>
<evidence type="ECO:0000256" key="1">
    <source>
        <dbReference type="SAM" id="Phobius"/>
    </source>
</evidence>